<evidence type="ECO:0000313" key="5">
    <source>
        <dbReference type="Proteomes" id="UP000694569"/>
    </source>
</evidence>
<keyword evidence="5" id="KW-1185">Reference proteome</keyword>
<dbReference type="GO" id="GO:0006887">
    <property type="term" value="P:exocytosis"/>
    <property type="evidence" value="ECO:0007669"/>
    <property type="project" value="TreeGrafter"/>
</dbReference>
<name>A0A8C5QAS4_9ANUR</name>
<keyword evidence="2" id="KW-0812">Transmembrane</keyword>
<dbReference type="GO" id="GO:0048278">
    <property type="term" value="P:vesicle docking"/>
    <property type="evidence" value="ECO:0007669"/>
    <property type="project" value="TreeGrafter"/>
</dbReference>
<accession>A0A8C5QAS4</accession>
<organism evidence="4 5">
    <name type="scientific">Leptobrachium leishanense</name>
    <name type="common">Leishan spiny toad</name>
    <dbReference type="NCBI Taxonomy" id="445787"/>
    <lineage>
        <taxon>Eukaryota</taxon>
        <taxon>Metazoa</taxon>
        <taxon>Chordata</taxon>
        <taxon>Craniata</taxon>
        <taxon>Vertebrata</taxon>
        <taxon>Euteleostomi</taxon>
        <taxon>Amphibia</taxon>
        <taxon>Batrachia</taxon>
        <taxon>Anura</taxon>
        <taxon>Pelobatoidea</taxon>
        <taxon>Megophryidae</taxon>
        <taxon>Leptobrachium</taxon>
    </lineage>
</organism>
<dbReference type="InterPro" id="IPR006011">
    <property type="entry name" value="Syntaxin_N"/>
</dbReference>
<dbReference type="Ensembl" id="ENSLLET00000035722.1">
    <property type="protein sequence ID" value="ENSLLEP00000034413.1"/>
    <property type="gene ID" value="ENSLLEG00000021729.1"/>
</dbReference>
<proteinExistence type="predicted"/>
<dbReference type="AlphaFoldDB" id="A0A8C5QAS4"/>
<feature type="domain" description="Syntaxin N-terminal" evidence="3">
    <location>
        <begin position="63"/>
        <end position="184"/>
    </location>
</feature>
<dbReference type="Proteomes" id="UP000694569">
    <property type="component" value="Unplaced"/>
</dbReference>
<feature type="region of interest" description="Disordered" evidence="1">
    <location>
        <begin position="47"/>
        <end position="73"/>
    </location>
</feature>
<dbReference type="InterPro" id="IPR010989">
    <property type="entry name" value="SNARE"/>
</dbReference>
<dbReference type="GO" id="GO:0012505">
    <property type="term" value="C:endomembrane system"/>
    <property type="evidence" value="ECO:0007669"/>
    <property type="project" value="TreeGrafter"/>
</dbReference>
<dbReference type="GO" id="GO:0006906">
    <property type="term" value="P:vesicle fusion"/>
    <property type="evidence" value="ECO:0007669"/>
    <property type="project" value="TreeGrafter"/>
</dbReference>
<dbReference type="InterPro" id="IPR045242">
    <property type="entry name" value="Syntaxin"/>
</dbReference>
<keyword evidence="2" id="KW-1133">Transmembrane helix</keyword>
<keyword evidence="2" id="KW-0472">Membrane</keyword>
<feature type="compositionally biased region" description="Basic and acidic residues" evidence="1">
    <location>
        <begin position="57"/>
        <end position="67"/>
    </location>
</feature>
<dbReference type="GO" id="GO:0005886">
    <property type="term" value="C:plasma membrane"/>
    <property type="evidence" value="ECO:0007669"/>
    <property type="project" value="TreeGrafter"/>
</dbReference>
<evidence type="ECO:0000256" key="1">
    <source>
        <dbReference type="SAM" id="MobiDB-lite"/>
    </source>
</evidence>
<dbReference type="GO" id="GO:0031201">
    <property type="term" value="C:SNARE complex"/>
    <property type="evidence" value="ECO:0007669"/>
    <property type="project" value="TreeGrafter"/>
</dbReference>
<feature type="transmembrane region" description="Helical" evidence="2">
    <location>
        <begin position="206"/>
        <end position="228"/>
    </location>
</feature>
<evidence type="ECO:0000313" key="4">
    <source>
        <dbReference type="Ensembl" id="ENSLLEP00000034413.1"/>
    </source>
</evidence>
<reference evidence="4" key="1">
    <citation type="submission" date="2025-08" db="UniProtKB">
        <authorList>
            <consortium name="Ensembl"/>
        </authorList>
    </citation>
    <scope>IDENTIFICATION</scope>
</reference>
<dbReference type="Pfam" id="PF00804">
    <property type="entry name" value="Syntaxin"/>
    <property type="match status" value="1"/>
</dbReference>
<dbReference type="GO" id="GO:0005484">
    <property type="term" value="F:SNAP receptor activity"/>
    <property type="evidence" value="ECO:0007669"/>
    <property type="project" value="TreeGrafter"/>
</dbReference>
<evidence type="ECO:0000259" key="3">
    <source>
        <dbReference type="SMART" id="SM00503"/>
    </source>
</evidence>
<dbReference type="OrthoDB" id="10255013at2759"/>
<dbReference type="Gene3D" id="1.20.58.70">
    <property type="match status" value="1"/>
</dbReference>
<evidence type="ECO:0000256" key="2">
    <source>
        <dbReference type="SAM" id="Phobius"/>
    </source>
</evidence>
<dbReference type="SUPFAM" id="SSF47661">
    <property type="entry name" value="t-snare proteins"/>
    <property type="match status" value="1"/>
</dbReference>
<protein>
    <recommendedName>
        <fullName evidence="3">Syntaxin N-terminal domain-containing protein</fullName>
    </recommendedName>
</protein>
<dbReference type="GeneTree" id="ENSGT01010000226518"/>
<reference evidence="4" key="2">
    <citation type="submission" date="2025-09" db="UniProtKB">
        <authorList>
            <consortium name="Ensembl"/>
        </authorList>
    </citation>
    <scope>IDENTIFICATION</scope>
</reference>
<dbReference type="GO" id="GO:0006886">
    <property type="term" value="P:intracellular protein transport"/>
    <property type="evidence" value="ECO:0007669"/>
    <property type="project" value="TreeGrafter"/>
</dbReference>
<dbReference type="GO" id="GO:0000149">
    <property type="term" value="F:SNARE binding"/>
    <property type="evidence" value="ECO:0007669"/>
    <property type="project" value="TreeGrafter"/>
</dbReference>
<dbReference type="PANTHER" id="PTHR19957:SF97">
    <property type="entry name" value="SYNTAXIN-4"/>
    <property type="match status" value="1"/>
</dbReference>
<sequence length="229" mass="26158">MIPCHCRSHSNIYGSVFYGILYVLYNDRVPSYTSFFSSIKNSNVGNTDEPELIHSMGRHEGPNKELDNSDSDSENVEHRVFISSALLEAKVNQLESSQVKILTTPLPDEGMKKDLEDLRGEIKRLAKDTRAKLQSIEVKEDEELVMRSVLSQMRRTQHGVLSKRFIELINQCNNKNILHSKDYVEKAKQQLMLAVENKQQARKKKVYIAICVSVLILIIILIIVIVMLS</sequence>
<dbReference type="PANTHER" id="PTHR19957">
    <property type="entry name" value="SYNTAXIN"/>
    <property type="match status" value="1"/>
</dbReference>
<dbReference type="SMART" id="SM00503">
    <property type="entry name" value="SynN"/>
    <property type="match status" value="1"/>
</dbReference>